<dbReference type="SUPFAM" id="SSF51735">
    <property type="entry name" value="NAD(P)-binding Rossmann-fold domains"/>
    <property type="match status" value="1"/>
</dbReference>
<dbReference type="KEGG" id="csol:105368451"/>
<dbReference type="RefSeq" id="XP_011505764.1">
    <property type="nucleotide sequence ID" value="XM_011507462.1"/>
</dbReference>
<accession>A0AAJ7E2T4</accession>
<evidence type="ECO:0000313" key="3">
    <source>
        <dbReference type="Proteomes" id="UP000695007"/>
    </source>
</evidence>
<dbReference type="Pfam" id="PF08338">
    <property type="entry name" value="DUF1731"/>
    <property type="match status" value="1"/>
</dbReference>
<dbReference type="InterPro" id="IPR010099">
    <property type="entry name" value="SDR39U1"/>
</dbReference>
<dbReference type="Pfam" id="PF01370">
    <property type="entry name" value="Epimerase"/>
    <property type="match status" value="1"/>
</dbReference>
<dbReference type="InterPro" id="IPR001509">
    <property type="entry name" value="Epimerase_deHydtase"/>
</dbReference>
<organism evidence="3 4">
    <name type="scientific">Ceratosolen solmsi marchali</name>
    <dbReference type="NCBI Taxonomy" id="326594"/>
    <lineage>
        <taxon>Eukaryota</taxon>
        <taxon>Metazoa</taxon>
        <taxon>Ecdysozoa</taxon>
        <taxon>Arthropoda</taxon>
        <taxon>Hexapoda</taxon>
        <taxon>Insecta</taxon>
        <taxon>Pterygota</taxon>
        <taxon>Neoptera</taxon>
        <taxon>Endopterygota</taxon>
        <taxon>Hymenoptera</taxon>
        <taxon>Apocrita</taxon>
        <taxon>Proctotrupomorpha</taxon>
        <taxon>Chalcidoidea</taxon>
        <taxon>Agaonidae</taxon>
        <taxon>Agaoninae</taxon>
        <taxon>Ceratosolen</taxon>
    </lineage>
</organism>
<dbReference type="InterPro" id="IPR036291">
    <property type="entry name" value="NAD(P)-bd_dom_sf"/>
</dbReference>
<dbReference type="Gene3D" id="3.40.50.720">
    <property type="entry name" value="NAD(P)-binding Rossmann-like Domain"/>
    <property type="match status" value="1"/>
</dbReference>
<feature type="domain" description="DUF1731" evidence="2">
    <location>
        <begin position="242"/>
        <end position="288"/>
    </location>
</feature>
<dbReference type="NCBIfam" id="TIGR01777">
    <property type="entry name" value="yfcH"/>
    <property type="match status" value="1"/>
</dbReference>
<dbReference type="Proteomes" id="UP000695007">
    <property type="component" value="Unplaced"/>
</dbReference>
<feature type="domain" description="NAD-dependent epimerase/dehydratase" evidence="1">
    <location>
        <begin position="4"/>
        <end position="206"/>
    </location>
</feature>
<dbReference type="PANTHER" id="PTHR11092">
    <property type="entry name" value="SUGAR NUCLEOTIDE EPIMERASE RELATED"/>
    <property type="match status" value="1"/>
</dbReference>
<dbReference type="InterPro" id="IPR013549">
    <property type="entry name" value="DUF1731"/>
</dbReference>
<gene>
    <name evidence="4" type="primary">LOC105368451</name>
</gene>
<dbReference type="PANTHER" id="PTHR11092:SF0">
    <property type="entry name" value="EPIMERASE FAMILY PROTEIN SDR39U1"/>
    <property type="match status" value="1"/>
</dbReference>
<reference evidence="4" key="1">
    <citation type="submission" date="2025-08" db="UniProtKB">
        <authorList>
            <consortium name="RefSeq"/>
        </authorList>
    </citation>
    <scope>IDENTIFICATION</scope>
</reference>
<dbReference type="GeneID" id="105368451"/>
<proteinExistence type="predicted"/>
<name>A0AAJ7E2T4_9HYME</name>
<dbReference type="AlphaFoldDB" id="A0AAJ7E2T4"/>
<protein>
    <submittedName>
        <fullName evidence="4">Epimerase family protein SDR39U1</fullName>
    </submittedName>
</protein>
<evidence type="ECO:0000259" key="1">
    <source>
        <dbReference type="Pfam" id="PF01370"/>
    </source>
</evidence>
<evidence type="ECO:0000259" key="2">
    <source>
        <dbReference type="Pfam" id="PF08338"/>
    </source>
</evidence>
<sequence length="299" mass="33306">MINLSGGTGYIGSCISTALHNLNIKTTIISRTPGIGRITWQDLESNGLPKDTNAVINVTGLNILDFKQRWTKEFKQNILNSRIQTSKNLAKALQNIDTKVFITISGVSYYPADGKEYSENDKCEKYDFFSELCHNLEAATELSEQCLIRTVNIRSGIVLGRTGGMIKQIFLPFYFGLGGPLGSGKQYMPWIHIKDLVNLFIHVLKKESITGILNGVAPQIITNNEFTQAFASSLKRPAILPIPAVLLKTVLNEERAKIVLECPKVLPIQVLKSGFNYQYPTIKEACDQFGILVYKSEPF</sequence>
<evidence type="ECO:0000313" key="4">
    <source>
        <dbReference type="RefSeq" id="XP_011505764.1"/>
    </source>
</evidence>
<keyword evidence="3" id="KW-1185">Reference proteome</keyword>